<dbReference type="PRINTS" id="PR00035">
    <property type="entry name" value="HTHGNTR"/>
</dbReference>
<name>A0ABU3PRF4_9ACTN</name>
<evidence type="ECO:0000256" key="1">
    <source>
        <dbReference type="ARBA" id="ARBA00005384"/>
    </source>
</evidence>
<evidence type="ECO:0000256" key="3">
    <source>
        <dbReference type="ARBA" id="ARBA00023015"/>
    </source>
</evidence>
<keyword evidence="9" id="KW-1185">Reference proteome</keyword>
<proteinExistence type="inferred from homology"/>
<feature type="region of interest" description="Disordered" evidence="6">
    <location>
        <begin position="476"/>
        <end position="495"/>
    </location>
</feature>
<sequence length="495" mass="51658">MAPLVSASRMATLLGDFDRSPAYLGLAEALRLAVGDGRVPFGARLPSERELTTALGVSRTTVTRAYALLVEQGYAVTRRGAGTFAHVPGGPDRARDRALTPRPTRTVPRADGLGDRGGLGDDDLVDLVCAAGSAPPGVAEAYAAAVGDLPAYLGGHGYFPTALPCLAEAVAALYERRGVPTSPDQVVVTAGALAGTAIVAQAVLGPGDRALVENPVYPNAVHALRHAGARIATAPVAPTAWDLDAYAAALRQAAPRAAYLICDFQNPTGHLLDDAGRERLAADLRAAHAVPVVDESHRDLLLDDGPMPAPFAAHAPEAISIGSASKAVWGGLRLGWLRMPTAATAELVEARLGLDLGAPVLEQLVLTRLLATWPEVVRAQRERLRAQRDHLVALVREHLPAWRFTVPRGGMVLWCELPAPNASAVALAAERRGVAVSAGPQFAPGGGLDRFVRLPWVAPPDELERGVRRLAAAAAEVDGDEPRGSGRPAAPVLVA</sequence>
<keyword evidence="5" id="KW-0804">Transcription</keyword>
<protein>
    <submittedName>
        <fullName evidence="8">PLP-dependent aminotransferase family protein</fullName>
    </submittedName>
</protein>
<dbReference type="InterPro" id="IPR015424">
    <property type="entry name" value="PyrdxlP-dep_Trfase"/>
</dbReference>
<dbReference type="SUPFAM" id="SSF46785">
    <property type="entry name" value="Winged helix' DNA-binding domain"/>
    <property type="match status" value="1"/>
</dbReference>
<dbReference type="Proteomes" id="UP001268542">
    <property type="component" value="Unassembled WGS sequence"/>
</dbReference>
<dbReference type="InterPro" id="IPR000524">
    <property type="entry name" value="Tscrpt_reg_HTH_GntR"/>
</dbReference>
<comment type="similarity">
    <text evidence="1">In the C-terminal section; belongs to the class-I pyridoxal-phosphate-dependent aminotransferase family.</text>
</comment>
<dbReference type="PANTHER" id="PTHR46577">
    <property type="entry name" value="HTH-TYPE TRANSCRIPTIONAL REGULATORY PROTEIN GABR"/>
    <property type="match status" value="1"/>
</dbReference>
<dbReference type="Gene3D" id="3.40.640.10">
    <property type="entry name" value="Type I PLP-dependent aspartate aminotransferase-like (Major domain)"/>
    <property type="match status" value="1"/>
</dbReference>
<evidence type="ECO:0000256" key="4">
    <source>
        <dbReference type="ARBA" id="ARBA00023125"/>
    </source>
</evidence>
<keyword evidence="8" id="KW-0032">Aminotransferase</keyword>
<evidence type="ECO:0000259" key="7">
    <source>
        <dbReference type="PROSITE" id="PS50949"/>
    </source>
</evidence>
<evidence type="ECO:0000313" key="9">
    <source>
        <dbReference type="Proteomes" id="UP001268542"/>
    </source>
</evidence>
<dbReference type="InterPro" id="IPR036388">
    <property type="entry name" value="WH-like_DNA-bd_sf"/>
</dbReference>
<evidence type="ECO:0000256" key="5">
    <source>
        <dbReference type="ARBA" id="ARBA00023163"/>
    </source>
</evidence>
<keyword evidence="2" id="KW-0663">Pyridoxal phosphate</keyword>
<dbReference type="InterPro" id="IPR036390">
    <property type="entry name" value="WH_DNA-bd_sf"/>
</dbReference>
<dbReference type="EMBL" id="JAVYII010000001">
    <property type="protein sequence ID" value="MDT9591778.1"/>
    <property type="molecule type" value="Genomic_DNA"/>
</dbReference>
<gene>
    <name evidence="8" type="ORF">RDV89_01770</name>
</gene>
<dbReference type="Pfam" id="PF00155">
    <property type="entry name" value="Aminotran_1_2"/>
    <property type="match status" value="1"/>
</dbReference>
<evidence type="ECO:0000256" key="6">
    <source>
        <dbReference type="SAM" id="MobiDB-lite"/>
    </source>
</evidence>
<feature type="region of interest" description="Disordered" evidence="6">
    <location>
        <begin position="85"/>
        <end position="115"/>
    </location>
</feature>
<accession>A0ABU3PRF4</accession>
<keyword evidence="3" id="KW-0805">Transcription regulation</keyword>
<dbReference type="PROSITE" id="PS50949">
    <property type="entry name" value="HTH_GNTR"/>
    <property type="match status" value="1"/>
</dbReference>
<dbReference type="Gene3D" id="1.10.10.10">
    <property type="entry name" value="Winged helix-like DNA-binding domain superfamily/Winged helix DNA-binding domain"/>
    <property type="match status" value="1"/>
</dbReference>
<feature type="domain" description="HTH gntR-type" evidence="7">
    <location>
        <begin position="20"/>
        <end position="88"/>
    </location>
</feature>
<dbReference type="PANTHER" id="PTHR46577:SF1">
    <property type="entry name" value="HTH-TYPE TRANSCRIPTIONAL REGULATORY PROTEIN GABR"/>
    <property type="match status" value="1"/>
</dbReference>
<dbReference type="CDD" id="cd07377">
    <property type="entry name" value="WHTH_GntR"/>
    <property type="match status" value="1"/>
</dbReference>
<dbReference type="CDD" id="cd00609">
    <property type="entry name" value="AAT_like"/>
    <property type="match status" value="1"/>
</dbReference>
<reference evidence="8 9" key="1">
    <citation type="submission" date="2023-08" db="EMBL/GenBank/DDBJ databases">
        <title>Nocardioides seae sp. nov., a bacterium isolated from a soil.</title>
        <authorList>
            <person name="Wang X."/>
        </authorList>
    </citation>
    <scope>NUCLEOTIDE SEQUENCE [LARGE SCALE GENOMIC DNA]</scope>
    <source>
        <strain evidence="8 9">YZH12</strain>
    </source>
</reference>
<keyword evidence="4" id="KW-0238">DNA-binding</keyword>
<dbReference type="Pfam" id="PF00392">
    <property type="entry name" value="GntR"/>
    <property type="match status" value="1"/>
</dbReference>
<organism evidence="8 9">
    <name type="scientific">Nocardioides imazamoxiresistens</name>
    <dbReference type="NCBI Taxonomy" id="3231893"/>
    <lineage>
        <taxon>Bacteria</taxon>
        <taxon>Bacillati</taxon>
        <taxon>Actinomycetota</taxon>
        <taxon>Actinomycetes</taxon>
        <taxon>Propionibacteriales</taxon>
        <taxon>Nocardioidaceae</taxon>
        <taxon>Nocardioides</taxon>
    </lineage>
</organism>
<dbReference type="InterPro" id="IPR051446">
    <property type="entry name" value="HTH_trans_reg/aminotransferase"/>
</dbReference>
<dbReference type="SMART" id="SM00345">
    <property type="entry name" value="HTH_GNTR"/>
    <property type="match status" value="1"/>
</dbReference>
<dbReference type="SUPFAM" id="SSF53383">
    <property type="entry name" value="PLP-dependent transferases"/>
    <property type="match status" value="1"/>
</dbReference>
<evidence type="ECO:0000256" key="2">
    <source>
        <dbReference type="ARBA" id="ARBA00022898"/>
    </source>
</evidence>
<comment type="caution">
    <text evidence="8">The sequence shown here is derived from an EMBL/GenBank/DDBJ whole genome shotgun (WGS) entry which is preliminary data.</text>
</comment>
<keyword evidence="8" id="KW-0808">Transferase</keyword>
<dbReference type="InterPro" id="IPR015421">
    <property type="entry name" value="PyrdxlP-dep_Trfase_major"/>
</dbReference>
<dbReference type="InterPro" id="IPR004839">
    <property type="entry name" value="Aminotransferase_I/II_large"/>
</dbReference>
<dbReference type="RefSeq" id="WP_315730810.1">
    <property type="nucleotide sequence ID" value="NZ_JAVYII010000001.1"/>
</dbReference>
<evidence type="ECO:0000313" key="8">
    <source>
        <dbReference type="EMBL" id="MDT9591778.1"/>
    </source>
</evidence>
<dbReference type="GO" id="GO:0008483">
    <property type="term" value="F:transaminase activity"/>
    <property type="evidence" value="ECO:0007669"/>
    <property type="project" value="UniProtKB-KW"/>
</dbReference>